<protein>
    <submittedName>
        <fullName evidence="2">Uncharacterized protein</fullName>
    </submittedName>
</protein>
<feature type="region of interest" description="Disordered" evidence="1">
    <location>
        <begin position="90"/>
        <end position="169"/>
    </location>
</feature>
<feature type="compositionally biased region" description="Basic and acidic residues" evidence="1">
    <location>
        <begin position="118"/>
        <end position="130"/>
    </location>
</feature>
<feature type="compositionally biased region" description="Basic and acidic residues" evidence="1">
    <location>
        <begin position="153"/>
        <end position="169"/>
    </location>
</feature>
<feature type="compositionally biased region" description="Basic and acidic residues" evidence="1">
    <location>
        <begin position="95"/>
        <end position="108"/>
    </location>
</feature>
<name>A0AAD9SUI9_9HELO</name>
<proteinExistence type="predicted"/>
<sequence>MSQSPSQPSSSPPPSTSPMPTSPPAKCHYTRQIYTCTHSAWLEAPRISHLAPCRLSGNPFGNSRSRTRCTNIGPSHAVAVPGLCPKCSPAVLGESSRRSRKEQVEREAKKGRKSWSLETRKGGKEAKAERASSSSATDLARVERPIGDSATDLSREIEATTPDGGRESTKLGTWISIRARGIPWAANGGNSPSIFRRVVGALLPRASEEFSRPAADAKSGARDDESRSGWVPVDADPDWEVVSGAEKREVRAGHTA</sequence>
<feature type="compositionally biased region" description="Basic and acidic residues" evidence="1">
    <location>
        <begin position="245"/>
        <end position="256"/>
    </location>
</feature>
<feature type="region of interest" description="Disordered" evidence="1">
    <location>
        <begin position="1"/>
        <end position="26"/>
    </location>
</feature>
<keyword evidence="3" id="KW-1185">Reference proteome</keyword>
<organism evidence="2 3">
    <name type="scientific">Diplocarpon rosae</name>
    <dbReference type="NCBI Taxonomy" id="946125"/>
    <lineage>
        <taxon>Eukaryota</taxon>
        <taxon>Fungi</taxon>
        <taxon>Dikarya</taxon>
        <taxon>Ascomycota</taxon>
        <taxon>Pezizomycotina</taxon>
        <taxon>Leotiomycetes</taxon>
        <taxon>Helotiales</taxon>
        <taxon>Drepanopezizaceae</taxon>
        <taxon>Diplocarpon</taxon>
    </lineage>
</organism>
<accession>A0AAD9SUI9</accession>
<dbReference type="AlphaFoldDB" id="A0AAD9SUI9"/>
<reference evidence="2" key="1">
    <citation type="submission" date="2023-06" db="EMBL/GenBank/DDBJ databases">
        <title>Draft genome of Marssonina rosae.</title>
        <authorList>
            <person name="Cheng Q."/>
        </authorList>
    </citation>
    <scope>NUCLEOTIDE SEQUENCE</scope>
    <source>
        <strain evidence="2">R4</strain>
    </source>
</reference>
<gene>
    <name evidence="2" type="ORF">QTJ16_007042</name>
</gene>
<evidence type="ECO:0000256" key="1">
    <source>
        <dbReference type="SAM" id="MobiDB-lite"/>
    </source>
</evidence>
<dbReference type="Proteomes" id="UP001285354">
    <property type="component" value="Unassembled WGS sequence"/>
</dbReference>
<evidence type="ECO:0000313" key="2">
    <source>
        <dbReference type="EMBL" id="KAK2623861.1"/>
    </source>
</evidence>
<dbReference type="EMBL" id="JAUBYV010000012">
    <property type="protein sequence ID" value="KAK2623861.1"/>
    <property type="molecule type" value="Genomic_DNA"/>
</dbReference>
<feature type="region of interest" description="Disordered" evidence="1">
    <location>
        <begin position="208"/>
        <end position="256"/>
    </location>
</feature>
<comment type="caution">
    <text evidence="2">The sequence shown here is derived from an EMBL/GenBank/DDBJ whole genome shotgun (WGS) entry which is preliminary data.</text>
</comment>
<feature type="compositionally biased region" description="Pro residues" evidence="1">
    <location>
        <begin position="10"/>
        <end position="23"/>
    </location>
</feature>
<evidence type="ECO:0000313" key="3">
    <source>
        <dbReference type="Proteomes" id="UP001285354"/>
    </source>
</evidence>